<dbReference type="RefSeq" id="WP_328957926.1">
    <property type="nucleotide sequence ID" value="NZ_CP108110.1"/>
</dbReference>
<dbReference type="Pfam" id="PF19458">
    <property type="entry name" value="DUF5995"/>
    <property type="match status" value="1"/>
</dbReference>
<reference evidence="1" key="1">
    <citation type="submission" date="2022-10" db="EMBL/GenBank/DDBJ databases">
        <title>The complete genomes of actinobacterial strains from the NBC collection.</title>
        <authorList>
            <person name="Joergensen T.S."/>
            <person name="Alvarez Arevalo M."/>
            <person name="Sterndorff E.B."/>
            <person name="Faurdal D."/>
            <person name="Vuksanovic O."/>
            <person name="Mourched A.-S."/>
            <person name="Charusanti P."/>
            <person name="Shaw S."/>
            <person name="Blin K."/>
            <person name="Weber T."/>
        </authorList>
    </citation>
    <scope>NUCLEOTIDE SEQUENCE</scope>
    <source>
        <strain evidence="1">NBC_00222</strain>
    </source>
</reference>
<gene>
    <name evidence="1" type="ORF">OHA16_33010</name>
</gene>
<dbReference type="InterPro" id="IPR046037">
    <property type="entry name" value="DUF5995"/>
</dbReference>
<sequence>MSTGSANGARGIDGVVRRLRAIAAGLPPTDGVAVFNRMYLTVTEGVRAGLGGFADPPAVAELDVLFAGRYLLAVDAVAAGRRPPACWRPLFELRADPEVHPLQFALAGMNAHIQHDLPLAVVDTCRRLGREPEQLEDDYHRINGLLAGVETAVREQLMPGPDALERLEPVTHRIGAWSVGTAREAAWGSVRLLWGLRGRPSAARACATALDGAVGLLGRALLLPLGLRAPAIEPPAAGALAVGTPTTGAPTAGVPVPEPSVAGLLPVARSGPATDATRAGR</sequence>
<keyword evidence="2" id="KW-1185">Reference proteome</keyword>
<name>A0ABZ1UAV7_9ACTN</name>
<evidence type="ECO:0000313" key="1">
    <source>
        <dbReference type="EMBL" id="WUQ87364.1"/>
    </source>
</evidence>
<dbReference type="EMBL" id="CP108110">
    <property type="protein sequence ID" value="WUQ87364.1"/>
    <property type="molecule type" value="Genomic_DNA"/>
</dbReference>
<evidence type="ECO:0000313" key="2">
    <source>
        <dbReference type="Proteomes" id="UP001432222"/>
    </source>
</evidence>
<protein>
    <submittedName>
        <fullName evidence="1">DUF5995 family protein</fullName>
    </submittedName>
</protein>
<accession>A0ABZ1UAV7</accession>
<proteinExistence type="predicted"/>
<dbReference type="Proteomes" id="UP001432222">
    <property type="component" value="Chromosome"/>
</dbReference>
<organism evidence="1 2">
    <name type="scientific">Kitasatospora purpeofusca</name>
    <dbReference type="NCBI Taxonomy" id="67352"/>
    <lineage>
        <taxon>Bacteria</taxon>
        <taxon>Bacillati</taxon>
        <taxon>Actinomycetota</taxon>
        <taxon>Actinomycetes</taxon>
        <taxon>Kitasatosporales</taxon>
        <taxon>Streptomycetaceae</taxon>
        <taxon>Kitasatospora</taxon>
    </lineage>
</organism>